<comment type="caution">
    <text evidence="3">The sequence shown here is derived from an EMBL/GenBank/DDBJ whole genome shotgun (WGS) entry which is preliminary data.</text>
</comment>
<reference evidence="3 4" key="1">
    <citation type="journal article" date="2019" name="Nat. Microbiol.">
        <title>Mediterranean grassland soil C-N compound turnover is dependent on rainfall and depth, and is mediated by genomically divergent microorganisms.</title>
        <authorList>
            <person name="Diamond S."/>
            <person name="Andeer P.F."/>
            <person name="Li Z."/>
            <person name="Crits-Christoph A."/>
            <person name="Burstein D."/>
            <person name="Anantharaman K."/>
            <person name="Lane K.R."/>
            <person name="Thomas B.C."/>
            <person name="Pan C."/>
            <person name="Northen T.R."/>
            <person name="Banfield J.F."/>
        </authorList>
    </citation>
    <scope>NUCLEOTIDE SEQUENCE [LARGE SCALE GENOMIC DNA]</scope>
    <source>
        <strain evidence="3">WS_2</strain>
    </source>
</reference>
<evidence type="ECO:0000313" key="3">
    <source>
        <dbReference type="EMBL" id="TMQ52433.1"/>
    </source>
</evidence>
<keyword evidence="2" id="KW-0963">Cytoplasm</keyword>
<gene>
    <name evidence="2 3" type="primary">rsfS</name>
    <name evidence="3" type="ORF">E6K72_09145</name>
</gene>
<evidence type="ECO:0000313" key="4">
    <source>
        <dbReference type="Proteomes" id="UP000317716"/>
    </source>
</evidence>
<dbReference type="Gene3D" id="3.30.460.10">
    <property type="entry name" value="Beta Polymerase, domain 2"/>
    <property type="match status" value="1"/>
</dbReference>
<dbReference type="InterPro" id="IPR004394">
    <property type="entry name" value="Iojap/RsfS/C7orf30"/>
</dbReference>
<dbReference type="GO" id="GO:0090071">
    <property type="term" value="P:negative regulation of ribosome biogenesis"/>
    <property type="evidence" value="ECO:0007669"/>
    <property type="project" value="UniProtKB-UniRule"/>
</dbReference>
<comment type="function">
    <text evidence="2">Functions as a ribosomal silencing factor. Interacts with ribosomal protein uL14 (rplN), blocking formation of intersubunit bridge B8. Prevents association of the 30S and 50S ribosomal subunits and the formation of functional ribosomes, thus repressing translation.</text>
</comment>
<sequence>MATETARRVPSSAPALEILREAARAAIAKKARTPVALDLRELDGVCDYFFICSGSSEVQVKAIAEAVEDGLRERGVRPWHIEGFESRRWVLLDYVEVVVHIFHEKTREYYMLDRLWGDARSLDLGLERAD</sequence>
<name>A0A538SM34_UNCEI</name>
<comment type="subunit">
    <text evidence="2">Interacts with ribosomal protein uL14 (rplN).</text>
</comment>
<dbReference type="PANTHER" id="PTHR21043">
    <property type="entry name" value="IOJAP SUPERFAMILY ORTHOLOG"/>
    <property type="match status" value="1"/>
</dbReference>
<accession>A0A538SM34</accession>
<dbReference type="Pfam" id="PF02410">
    <property type="entry name" value="RsfS"/>
    <property type="match status" value="1"/>
</dbReference>
<organism evidence="3 4">
    <name type="scientific">Eiseniibacteriota bacterium</name>
    <dbReference type="NCBI Taxonomy" id="2212470"/>
    <lineage>
        <taxon>Bacteria</taxon>
        <taxon>Candidatus Eiseniibacteriota</taxon>
    </lineage>
</organism>
<dbReference type="SUPFAM" id="SSF81301">
    <property type="entry name" value="Nucleotidyltransferase"/>
    <property type="match status" value="1"/>
</dbReference>
<evidence type="ECO:0000256" key="2">
    <source>
        <dbReference type="HAMAP-Rule" id="MF_01477"/>
    </source>
</evidence>
<dbReference type="EMBL" id="VBOS01000322">
    <property type="protein sequence ID" value="TMQ52433.1"/>
    <property type="molecule type" value="Genomic_DNA"/>
</dbReference>
<dbReference type="NCBIfam" id="TIGR00090">
    <property type="entry name" value="rsfS_iojap_ybeB"/>
    <property type="match status" value="1"/>
</dbReference>
<comment type="subcellular location">
    <subcellularLocation>
        <location evidence="2">Cytoplasm</location>
    </subcellularLocation>
</comment>
<comment type="similarity">
    <text evidence="1 2">Belongs to the Iojap/RsfS family.</text>
</comment>
<dbReference type="AlphaFoldDB" id="A0A538SM34"/>
<dbReference type="GO" id="GO:0043023">
    <property type="term" value="F:ribosomal large subunit binding"/>
    <property type="evidence" value="ECO:0007669"/>
    <property type="project" value="TreeGrafter"/>
</dbReference>
<keyword evidence="2" id="KW-0678">Repressor</keyword>
<dbReference type="PANTHER" id="PTHR21043:SF0">
    <property type="entry name" value="MITOCHONDRIAL ASSEMBLY OF RIBOSOMAL LARGE SUBUNIT PROTEIN 1"/>
    <property type="match status" value="1"/>
</dbReference>
<keyword evidence="2" id="KW-0810">Translation regulation</keyword>
<dbReference type="HAMAP" id="MF_01477">
    <property type="entry name" value="Iojap_RsfS"/>
    <property type="match status" value="1"/>
</dbReference>
<dbReference type="GO" id="GO:0005737">
    <property type="term" value="C:cytoplasm"/>
    <property type="evidence" value="ECO:0007669"/>
    <property type="project" value="UniProtKB-SubCell"/>
</dbReference>
<proteinExistence type="inferred from homology"/>
<dbReference type="GO" id="GO:0042256">
    <property type="term" value="P:cytosolic ribosome assembly"/>
    <property type="evidence" value="ECO:0007669"/>
    <property type="project" value="UniProtKB-UniRule"/>
</dbReference>
<dbReference type="Proteomes" id="UP000317716">
    <property type="component" value="Unassembled WGS sequence"/>
</dbReference>
<protein>
    <recommendedName>
        <fullName evidence="2">Ribosomal silencing factor RsfS</fullName>
    </recommendedName>
</protein>
<dbReference type="GO" id="GO:0017148">
    <property type="term" value="P:negative regulation of translation"/>
    <property type="evidence" value="ECO:0007669"/>
    <property type="project" value="UniProtKB-UniRule"/>
</dbReference>
<dbReference type="InterPro" id="IPR043519">
    <property type="entry name" value="NT_sf"/>
</dbReference>
<evidence type="ECO:0000256" key="1">
    <source>
        <dbReference type="ARBA" id="ARBA00010574"/>
    </source>
</evidence>